<dbReference type="FunFam" id="1.25.40.10:FF:000031">
    <property type="entry name" value="Pentatricopeptide repeat-containing protein mitochondrial"/>
    <property type="match status" value="1"/>
</dbReference>
<name>A0AAE1WZW7_9LAMI</name>
<evidence type="ECO:0000259" key="17">
    <source>
        <dbReference type="PROSITE" id="PS51194"/>
    </source>
</evidence>
<evidence type="ECO:0000256" key="2">
    <source>
        <dbReference type="ARBA" id="ARBA00022664"/>
    </source>
</evidence>
<feature type="domain" description="Helicase ATP-binding" evidence="16">
    <location>
        <begin position="851"/>
        <end position="1014"/>
    </location>
</feature>
<evidence type="ECO:0000313" key="18">
    <source>
        <dbReference type="EMBL" id="KAK4402252.1"/>
    </source>
</evidence>
<keyword evidence="3" id="KW-0747">Spliceosome</keyword>
<feature type="compositionally biased region" description="Acidic residues" evidence="15">
    <location>
        <begin position="579"/>
        <end position="588"/>
    </location>
</feature>
<dbReference type="InterPro" id="IPR027417">
    <property type="entry name" value="P-loop_NTPase"/>
</dbReference>
<evidence type="ECO:0000259" key="16">
    <source>
        <dbReference type="PROSITE" id="PS51192"/>
    </source>
</evidence>
<dbReference type="EC" id="3.6.4.13" evidence="1"/>
<dbReference type="InterPro" id="IPR001650">
    <property type="entry name" value="Helicase_C-like"/>
</dbReference>
<dbReference type="Pfam" id="PF13041">
    <property type="entry name" value="PPR_2"/>
    <property type="match status" value="1"/>
</dbReference>
<evidence type="ECO:0000256" key="6">
    <source>
        <dbReference type="ARBA" id="ARBA00022801"/>
    </source>
</evidence>
<dbReference type="GO" id="GO:0071013">
    <property type="term" value="C:catalytic step 2 spliceosome"/>
    <property type="evidence" value="ECO:0007669"/>
    <property type="project" value="TreeGrafter"/>
</dbReference>
<dbReference type="Proteomes" id="UP001289374">
    <property type="component" value="Unassembled WGS sequence"/>
</dbReference>
<evidence type="ECO:0000256" key="14">
    <source>
        <dbReference type="SAM" id="Coils"/>
    </source>
</evidence>
<accession>A0AAE1WZW7</accession>
<dbReference type="InterPro" id="IPR011990">
    <property type="entry name" value="TPR-like_helical_dom_sf"/>
</dbReference>
<dbReference type="Gene3D" id="1.25.40.10">
    <property type="entry name" value="Tetratricopeptide repeat domain"/>
    <property type="match status" value="2"/>
</dbReference>
<feature type="region of interest" description="Disordered" evidence="15">
    <location>
        <begin position="542"/>
        <end position="630"/>
    </location>
</feature>
<dbReference type="PANTHER" id="PTHR18934:SF83">
    <property type="entry name" value="PRE-MRNA-SPLICING FACTOR ATP-DEPENDENT RNA HELICASE DHX16"/>
    <property type="match status" value="1"/>
</dbReference>
<evidence type="ECO:0000256" key="1">
    <source>
        <dbReference type="ARBA" id="ARBA00012552"/>
    </source>
</evidence>
<dbReference type="GO" id="GO:0006397">
    <property type="term" value="P:mRNA processing"/>
    <property type="evidence" value="ECO:0007669"/>
    <property type="project" value="UniProtKB-KW"/>
</dbReference>
<dbReference type="InterPro" id="IPR007502">
    <property type="entry name" value="Helicase-assoc_dom"/>
</dbReference>
<sequence length="1584" mass="179456">MLWDCKPWEWRQLHSLAIKAGQSADMFVASSLVDMYGKCGCIDDAETLFYDMHSSDTVLWNTIICGYSQHGEADKALQAFRKMVNTGVLPDAVTFVGILSACSHMGLVEEGRKHFYSMSESYGITPIIEHYACLVDILGRAGKFDEVESLIEHMELTPIALIWENVLGACRVHGNVELGERAAQELFQMNPETDSNYILLSNLYASRGRWNDVSKVRAFMSSKGIKKEPGCSWVEVEAQVHAFLSQDASHPRLSDIHQKLEDLEKRVSEAGPFSFIHGSLILHATFSGYGQKTEDCVTREKVADHKLTKKEEAHGWTLFILVHHLGEETIWRTNALENDGVDTLRRYIATFGGVPLQINVIYGWPLATRGRCLVSASTPPDLDLPAHSEAPKSPPLSLSPQGSFCLTYSVVHSFASLTLHSSPGMKMGDLKTWVSDKLMSLLGYSQPTVVQYVITLSKKASSPPEIVNQLVDLGIPSSTETFVFAKEIFARVEHKTSGPNLYQQQERQAAILARKQKTYKILEADDEGDDMVPVVSLTKKEEARSKKFRKRSETQDDIDDEVVKKGAEERRVKSRTSHDEDDDSESEEERLRDQREREELERHMKERDAAGTRKLTDQKLTKKEEEEAIRRSDALENDGIGTLRKVSRQEYLKKREQKKLDELRDDIEDEQYLFEGVKLTEAEYRELRYKKEIYELVKKRTEESDYTNEYRMPEAYDQDGGVNQEKRFAVALQRYRDPAAEEKMNPFAEQEAWEEHQIGKATLKFGSKDKKQKHDDYEFVFEDQIEFIKATVMDGVNVEQELTEAPEVSAAKTAFEKLQVCTSSVLLFGIQLQFQNDRKTLPVYPYRDELLQAVNDHQVLVIVGETGSGKTTQIPQYLHEAGYTARGKIGCTQPRRVAAMSVAARVSQEMGVKLGHEVGYSIRFEDCTSEKTVLKYMTDGMLLREFLGEPDLASYSVVMVDEAHERTLSTDILFGLVKDIARFRPDLKLLISSATLDAEKFSDYFDSAPIFKIPGRRFPVEIHYTKAPEADYLDAAIVTALQIHVTQPPGDGDILVFLTGQEEIETAEEILKHRTRGLGTKIAELIICPIYANLPTELQAKIFEPTPEGARKVVLATNIAETSLTIDGIKYVIDPGFVKMKSYNPRTGMESLLVTPISKASANQRAGRSGRTGPGKCFRLYTAYNYYNDLDDNTIPEIQRTNLANVVLSLKSLGINDLLNFDFMDPPPSEALLKALELLYALSALNKHGELTKVGRRMAEFPLDPMLSKMIVASDKYKCSDEIISIAAMLSIGNSIFYRPKDKQVHADNARLNFHMGNVGDHIALLKVYSSWKETNFSTQWCYENYIQVRSMKRARDIRDQLEGLLERVEIELTSNQNDLDAIKKAITSGFFPNSARLQKNGSYRTVKHPQTVHIHPSSGLAQVLPRWVVYHELVLTTKEYMRQVTELKPEWLVEIAPHYYQLKDVEDIVMKLLARKFSFWCKGCRARVSGRRHQRKCLVVRVVHLRIETDGCSRRLESHVTAGKDSQEDSCSKQTGGAFIGLIRVLEEVTMGLQEEKVSTATFITQICMQNICYYTSVRQKEA</sequence>
<dbReference type="Pfam" id="PF01535">
    <property type="entry name" value="PPR"/>
    <property type="match status" value="2"/>
</dbReference>
<evidence type="ECO:0000256" key="7">
    <source>
        <dbReference type="ARBA" id="ARBA00022806"/>
    </source>
</evidence>
<dbReference type="InterPro" id="IPR048333">
    <property type="entry name" value="HA2_WH"/>
</dbReference>
<keyword evidence="14" id="KW-0175">Coiled coil</keyword>
<evidence type="ECO:0000256" key="11">
    <source>
        <dbReference type="ARBA" id="ARBA00061257"/>
    </source>
</evidence>
<dbReference type="CDD" id="cd17974">
    <property type="entry name" value="DEXHc_DHX16"/>
    <property type="match status" value="1"/>
</dbReference>
<evidence type="ECO:0000256" key="9">
    <source>
        <dbReference type="ARBA" id="ARBA00023187"/>
    </source>
</evidence>
<dbReference type="PROSITE" id="PS51192">
    <property type="entry name" value="HELICASE_ATP_BIND_1"/>
    <property type="match status" value="1"/>
</dbReference>
<dbReference type="FunFam" id="1.20.120.1080:FF:000001">
    <property type="entry name" value="Pre-mRNA-splicing factor ATP-dependent RNA helicase"/>
    <property type="match status" value="1"/>
</dbReference>
<keyword evidence="7 18" id="KW-0347">Helicase</keyword>
<dbReference type="InterPro" id="IPR011709">
    <property type="entry name" value="DEAD-box_helicase_OB_fold"/>
</dbReference>
<dbReference type="CDD" id="cd18791">
    <property type="entry name" value="SF2_C_RHA"/>
    <property type="match status" value="1"/>
</dbReference>
<dbReference type="PROSITE" id="PS51375">
    <property type="entry name" value="PPR"/>
    <property type="match status" value="1"/>
</dbReference>
<dbReference type="SMART" id="SM00847">
    <property type="entry name" value="HA2"/>
    <property type="match status" value="1"/>
</dbReference>
<evidence type="ECO:0000256" key="5">
    <source>
        <dbReference type="ARBA" id="ARBA00022741"/>
    </source>
</evidence>
<feature type="repeat" description="PPR" evidence="13">
    <location>
        <begin position="56"/>
        <end position="90"/>
    </location>
</feature>
<dbReference type="InterPro" id="IPR002885">
    <property type="entry name" value="PPR_rpt"/>
</dbReference>
<dbReference type="FunFam" id="3.40.50.300:FF:000594">
    <property type="entry name" value="Pre-mRNA-splicing factor ATP-dependent RNA helicase"/>
    <property type="match status" value="1"/>
</dbReference>
<dbReference type="PROSITE" id="PS00690">
    <property type="entry name" value="DEAH_ATP_HELICASE"/>
    <property type="match status" value="1"/>
</dbReference>
<evidence type="ECO:0000256" key="8">
    <source>
        <dbReference type="ARBA" id="ARBA00022840"/>
    </source>
</evidence>
<keyword evidence="8" id="KW-0067">ATP-binding</keyword>
<dbReference type="GO" id="GO:0003724">
    <property type="term" value="F:RNA helicase activity"/>
    <property type="evidence" value="ECO:0007669"/>
    <property type="project" value="UniProtKB-EC"/>
</dbReference>
<comment type="similarity">
    <text evidence="11">Belongs to the DEAD box helicase family. DEAH subfamily. PRP2 sub-subfamily.</text>
</comment>
<feature type="compositionally biased region" description="Basic and acidic residues" evidence="15">
    <location>
        <begin position="561"/>
        <end position="571"/>
    </location>
</feature>
<dbReference type="InterPro" id="IPR002464">
    <property type="entry name" value="DNA/RNA_helicase_DEAH_CS"/>
</dbReference>
<dbReference type="PROSITE" id="PS51194">
    <property type="entry name" value="HELICASE_CTER"/>
    <property type="match status" value="1"/>
</dbReference>
<dbReference type="FunFam" id="1.25.40.10:FF:000366">
    <property type="entry name" value="Pentatricopeptide (PPR) repeat-containing protein"/>
    <property type="match status" value="1"/>
</dbReference>
<proteinExistence type="inferred from homology"/>
<dbReference type="Gene3D" id="3.40.50.300">
    <property type="entry name" value="P-loop containing nucleotide triphosphate hydrolases"/>
    <property type="match status" value="2"/>
</dbReference>
<dbReference type="InterPro" id="IPR014001">
    <property type="entry name" value="Helicase_ATP-bd"/>
</dbReference>
<comment type="caution">
    <text evidence="18">The sequence shown here is derived from an EMBL/GenBank/DDBJ whole genome shotgun (WGS) entry which is preliminary data.</text>
</comment>
<feature type="coiled-coil region" evidence="14">
    <location>
        <begin position="1352"/>
        <end position="1386"/>
    </location>
</feature>
<keyword evidence="2" id="KW-0507">mRNA processing</keyword>
<evidence type="ECO:0000256" key="3">
    <source>
        <dbReference type="ARBA" id="ARBA00022728"/>
    </source>
</evidence>
<dbReference type="GO" id="GO:0005524">
    <property type="term" value="F:ATP binding"/>
    <property type="evidence" value="ECO:0007669"/>
    <property type="project" value="UniProtKB-KW"/>
</dbReference>
<dbReference type="Pfam" id="PF20431">
    <property type="entry name" value="E_motif"/>
    <property type="match status" value="1"/>
</dbReference>
<evidence type="ECO:0000256" key="15">
    <source>
        <dbReference type="SAM" id="MobiDB-lite"/>
    </source>
</evidence>
<keyword evidence="6" id="KW-0378">Hydrolase</keyword>
<dbReference type="NCBIfam" id="TIGR00756">
    <property type="entry name" value="PPR"/>
    <property type="match status" value="2"/>
</dbReference>
<dbReference type="GO" id="GO:0008380">
    <property type="term" value="P:RNA splicing"/>
    <property type="evidence" value="ECO:0007669"/>
    <property type="project" value="UniProtKB-KW"/>
</dbReference>
<evidence type="ECO:0000313" key="19">
    <source>
        <dbReference type="Proteomes" id="UP001289374"/>
    </source>
</evidence>
<evidence type="ECO:0000256" key="10">
    <source>
        <dbReference type="ARBA" id="ARBA00047984"/>
    </source>
</evidence>
<keyword evidence="19" id="KW-1185">Reference proteome</keyword>
<dbReference type="PANTHER" id="PTHR18934">
    <property type="entry name" value="ATP-DEPENDENT RNA HELICASE"/>
    <property type="match status" value="1"/>
</dbReference>
<dbReference type="InterPro" id="IPR046848">
    <property type="entry name" value="E_motif"/>
</dbReference>
<comment type="catalytic activity">
    <reaction evidence="10">
        <text>ATP + H2O = ADP + phosphate + H(+)</text>
        <dbReference type="Rhea" id="RHEA:13065"/>
        <dbReference type="ChEBI" id="CHEBI:15377"/>
        <dbReference type="ChEBI" id="CHEBI:15378"/>
        <dbReference type="ChEBI" id="CHEBI:30616"/>
        <dbReference type="ChEBI" id="CHEBI:43474"/>
        <dbReference type="ChEBI" id="CHEBI:456216"/>
        <dbReference type="EC" id="3.6.4.13"/>
    </reaction>
</comment>
<dbReference type="SUPFAM" id="SSF52540">
    <property type="entry name" value="P-loop containing nucleoside triphosphate hydrolases"/>
    <property type="match status" value="1"/>
</dbReference>
<gene>
    <name evidence="18" type="ORF">Sango_0965900</name>
</gene>
<dbReference type="Pfam" id="PF00271">
    <property type="entry name" value="Helicase_C"/>
    <property type="match status" value="1"/>
</dbReference>
<dbReference type="EMBL" id="JACGWL010000005">
    <property type="protein sequence ID" value="KAK4402252.1"/>
    <property type="molecule type" value="Genomic_DNA"/>
</dbReference>
<evidence type="ECO:0000256" key="4">
    <source>
        <dbReference type="ARBA" id="ARBA00022737"/>
    </source>
</evidence>
<dbReference type="GO" id="GO:0003723">
    <property type="term" value="F:RNA binding"/>
    <property type="evidence" value="ECO:0007669"/>
    <property type="project" value="TreeGrafter"/>
</dbReference>
<dbReference type="Gene3D" id="1.20.120.1080">
    <property type="match status" value="1"/>
</dbReference>
<evidence type="ECO:0000256" key="12">
    <source>
        <dbReference type="ARBA" id="ARBA00077342"/>
    </source>
</evidence>
<reference evidence="18" key="2">
    <citation type="journal article" date="2024" name="Plant">
        <title>Genomic evolution and insights into agronomic trait innovations of Sesamum species.</title>
        <authorList>
            <person name="Miao H."/>
            <person name="Wang L."/>
            <person name="Qu L."/>
            <person name="Liu H."/>
            <person name="Sun Y."/>
            <person name="Le M."/>
            <person name="Wang Q."/>
            <person name="Wei S."/>
            <person name="Zheng Y."/>
            <person name="Lin W."/>
            <person name="Duan Y."/>
            <person name="Cao H."/>
            <person name="Xiong S."/>
            <person name="Wang X."/>
            <person name="Wei L."/>
            <person name="Li C."/>
            <person name="Ma Q."/>
            <person name="Ju M."/>
            <person name="Zhao R."/>
            <person name="Li G."/>
            <person name="Mu C."/>
            <person name="Tian Q."/>
            <person name="Mei H."/>
            <person name="Zhang T."/>
            <person name="Gao T."/>
            <person name="Zhang H."/>
        </authorList>
    </citation>
    <scope>NUCLEOTIDE SEQUENCE</scope>
    <source>
        <strain evidence="18">K16</strain>
    </source>
</reference>
<dbReference type="Pfam" id="PF04408">
    <property type="entry name" value="WHD_HA2"/>
    <property type="match status" value="1"/>
</dbReference>
<dbReference type="Pfam" id="PF07717">
    <property type="entry name" value="OB_NTP_bind"/>
    <property type="match status" value="1"/>
</dbReference>
<keyword evidence="5" id="KW-0547">Nucleotide-binding</keyword>
<keyword evidence="9" id="KW-0508">mRNA splicing</keyword>
<reference evidence="18" key="1">
    <citation type="submission" date="2020-06" db="EMBL/GenBank/DDBJ databases">
        <authorList>
            <person name="Li T."/>
            <person name="Hu X."/>
            <person name="Zhang T."/>
            <person name="Song X."/>
            <person name="Zhang H."/>
            <person name="Dai N."/>
            <person name="Sheng W."/>
            <person name="Hou X."/>
            <person name="Wei L."/>
        </authorList>
    </citation>
    <scope>NUCLEOTIDE SEQUENCE</scope>
    <source>
        <strain evidence="18">K16</strain>
        <tissue evidence="18">Leaf</tissue>
    </source>
</reference>
<protein>
    <recommendedName>
        <fullName evidence="1">RNA helicase</fullName>
        <ecNumber evidence="1">3.6.4.13</ecNumber>
    </recommendedName>
    <alternativeName>
        <fullName evidence="12">DEAH RNA helicase homolog PRP2</fullName>
    </alternativeName>
</protein>
<dbReference type="FunFam" id="3.40.50.300:FF:000007">
    <property type="entry name" value="Pre-mRNA-splicing factor ATP-dependent RNA helicase"/>
    <property type="match status" value="1"/>
</dbReference>
<feature type="domain" description="Helicase C-terminal" evidence="17">
    <location>
        <begin position="1032"/>
        <end position="1214"/>
    </location>
</feature>
<dbReference type="GO" id="GO:0016787">
    <property type="term" value="F:hydrolase activity"/>
    <property type="evidence" value="ECO:0007669"/>
    <property type="project" value="UniProtKB-KW"/>
</dbReference>
<dbReference type="SMART" id="SM00490">
    <property type="entry name" value="HELICc"/>
    <property type="match status" value="1"/>
</dbReference>
<evidence type="ECO:0000256" key="13">
    <source>
        <dbReference type="PROSITE-ProRule" id="PRU00708"/>
    </source>
</evidence>
<dbReference type="SMART" id="SM00487">
    <property type="entry name" value="DEXDc"/>
    <property type="match status" value="1"/>
</dbReference>
<organism evidence="18 19">
    <name type="scientific">Sesamum angolense</name>
    <dbReference type="NCBI Taxonomy" id="2727404"/>
    <lineage>
        <taxon>Eukaryota</taxon>
        <taxon>Viridiplantae</taxon>
        <taxon>Streptophyta</taxon>
        <taxon>Embryophyta</taxon>
        <taxon>Tracheophyta</taxon>
        <taxon>Spermatophyta</taxon>
        <taxon>Magnoliopsida</taxon>
        <taxon>eudicotyledons</taxon>
        <taxon>Gunneridae</taxon>
        <taxon>Pentapetalae</taxon>
        <taxon>asterids</taxon>
        <taxon>lamiids</taxon>
        <taxon>Lamiales</taxon>
        <taxon>Pedaliaceae</taxon>
        <taxon>Sesamum</taxon>
    </lineage>
</organism>
<feature type="compositionally biased region" description="Basic and acidic residues" evidence="15">
    <location>
        <begin position="589"/>
        <end position="630"/>
    </location>
</feature>
<keyword evidence="4" id="KW-0677">Repeat</keyword>
<feature type="coiled-coil region" evidence="14">
    <location>
        <begin position="646"/>
        <end position="673"/>
    </location>
</feature>
<dbReference type="Pfam" id="PF21010">
    <property type="entry name" value="HA2_C"/>
    <property type="match status" value="1"/>
</dbReference>